<dbReference type="NCBIfam" id="TIGR00528">
    <property type="entry name" value="gcvT"/>
    <property type="match status" value="1"/>
</dbReference>
<comment type="similarity">
    <text evidence="1 7">Belongs to the GcvT family.</text>
</comment>
<sequence length="362" mass="39979">MKDTALTEIHKALGAKMVPFAGYNMPVSYEGVNIEHETVRNGVGVFDVSHMGEFLIEGTKALDLIQRVTSNDASKLTIGKAQYGYMPNETGGIVDDLIVYRIKEETYLMVVNASNIDKDWRHISKYNEEIGADMRDLSENFSLLAIQGPKAVEAMQSLTSIDLSAIKFYHFEVADFADIEHVVISATGYTGSGGFEIYCKNSEVEQIWNKVFEAGADFGIKPIGLAARDTLRLEMGYCLYGNDINDETSPFEAGLGWVTKFNKDFVNCEALENEKNRTPERKLIAFKLTERGIPRHDYDIVDGQGKKIGIVTSGTMSPSLGVGIGLGYVPKVFSEIGSTIHVQIRKNAVPATVIKLPFYKSS</sequence>
<accession>A0A846QVV9</accession>
<feature type="binding site" evidence="8">
    <location>
        <position position="196"/>
    </location>
    <ligand>
        <name>substrate</name>
    </ligand>
</feature>
<dbReference type="GO" id="GO:0032259">
    <property type="term" value="P:methylation"/>
    <property type="evidence" value="ECO:0007669"/>
    <property type="project" value="UniProtKB-KW"/>
</dbReference>
<organism evidence="11 12">
    <name type="scientific">Saonia flava</name>
    <dbReference type="NCBI Taxonomy" id="523696"/>
    <lineage>
        <taxon>Bacteria</taxon>
        <taxon>Pseudomonadati</taxon>
        <taxon>Bacteroidota</taxon>
        <taxon>Flavobacteriia</taxon>
        <taxon>Flavobacteriales</taxon>
        <taxon>Flavobacteriaceae</taxon>
        <taxon>Saonia</taxon>
    </lineage>
</organism>
<dbReference type="SUPFAM" id="SSF103025">
    <property type="entry name" value="Folate-binding domain"/>
    <property type="match status" value="1"/>
</dbReference>
<comment type="subunit">
    <text evidence="7">The glycine cleavage system is composed of four proteins: P, T, L and H.</text>
</comment>
<evidence type="ECO:0000256" key="6">
    <source>
        <dbReference type="ARBA" id="ARBA00047665"/>
    </source>
</evidence>
<dbReference type="InterPro" id="IPR022903">
    <property type="entry name" value="GcvT_bac"/>
</dbReference>
<dbReference type="Gene3D" id="3.30.70.1400">
    <property type="entry name" value="Aminomethyltransferase beta-barrel domains"/>
    <property type="match status" value="1"/>
</dbReference>
<evidence type="ECO:0000256" key="2">
    <source>
        <dbReference type="ARBA" id="ARBA00012616"/>
    </source>
</evidence>
<dbReference type="PANTHER" id="PTHR43757:SF2">
    <property type="entry name" value="AMINOMETHYLTRANSFERASE, MITOCHONDRIAL"/>
    <property type="match status" value="1"/>
</dbReference>
<keyword evidence="12" id="KW-1185">Reference proteome</keyword>
<dbReference type="GO" id="GO:0005829">
    <property type="term" value="C:cytosol"/>
    <property type="evidence" value="ECO:0007669"/>
    <property type="project" value="TreeGrafter"/>
</dbReference>
<dbReference type="GO" id="GO:0008483">
    <property type="term" value="F:transaminase activity"/>
    <property type="evidence" value="ECO:0007669"/>
    <property type="project" value="UniProtKB-KW"/>
</dbReference>
<dbReference type="PANTHER" id="PTHR43757">
    <property type="entry name" value="AMINOMETHYLTRANSFERASE"/>
    <property type="match status" value="1"/>
</dbReference>
<feature type="domain" description="GCVT N-terminal" evidence="9">
    <location>
        <begin position="6"/>
        <end position="263"/>
    </location>
</feature>
<dbReference type="InterPro" id="IPR006222">
    <property type="entry name" value="GCVT_N"/>
</dbReference>
<keyword evidence="11" id="KW-0489">Methyltransferase</keyword>
<keyword evidence="3 7" id="KW-0032">Aminotransferase</keyword>
<dbReference type="NCBIfam" id="NF001567">
    <property type="entry name" value="PRK00389.1"/>
    <property type="match status" value="1"/>
</dbReference>
<dbReference type="GO" id="GO:0019464">
    <property type="term" value="P:glycine decarboxylation via glycine cleavage system"/>
    <property type="evidence" value="ECO:0007669"/>
    <property type="project" value="UniProtKB-UniRule"/>
</dbReference>
<evidence type="ECO:0000256" key="4">
    <source>
        <dbReference type="ARBA" id="ARBA00022679"/>
    </source>
</evidence>
<dbReference type="Gene3D" id="4.10.1250.10">
    <property type="entry name" value="Aminomethyltransferase fragment"/>
    <property type="match status" value="1"/>
</dbReference>
<dbReference type="SUPFAM" id="SSF101790">
    <property type="entry name" value="Aminomethyltransferase beta-barrel domain"/>
    <property type="match status" value="1"/>
</dbReference>
<dbReference type="HAMAP" id="MF_00259">
    <property type="entry name" value="GcvT"/>
    <property type="match status" value="1"/>
</dbReference>
<dbReference type="GO" id="GO:0008168">
    <property type="term" value="F:methyltransferase activity"/>
    <property type="evidence" value="ECO:0007669"/>
    <property type="project" value="UniProtKB-KW"/>
</dbReference>
<evidence type="ECO:0000259" key="10">
    <source>
        <dbReference type="Pfam" id="PF08669"/>
    </source>
</evidence>
<dbReference type="EMBL" id="JAATJJ010000001">
    <property type="protein sequence ID" value="NJB70423.1"/>
    <property type="molecule type" value="Genomic_DNA"/>
</dbReference>
<evidence type="ECO:0000259" key="9">
    <source>
        <dbReference type="Pfam" id="PF01571"/>
    </source>
</evidence>
<dbReference type="GO" id="GO:0004047">
    <property type="term" value="F:aminomethyltransferase activity"/>
    <property type="evidence" value="ECO:0007669"/>
    <property type="project" value="UniProtKB-UniRule"/>
</dbReference>
<dbReference type="InterPro" id="IPR006223">
    <property type="entry name" value="GcvT"/>
</dbReference>
<dbReference type="Pfam" id="PF08669">
    <property type="entry name" value="GCV_T_C"/>
    <property type="match status" value="1"/>
</dbReference>
<dbReference type="FunFam" id="3.30.70.1400:FF:000001">
    <property type="entry name" value="Aminomethyltransferase"/>
    <property type="match status" value="1"/>
</dbReference>
<gene>
    <name evidence="7" type="primary">gcvT</name>
    <name evidence="11" type="ORF">GGR42_000885</name>
</gene>
<dbReference type="InterPro" id="IPR028896">
    <property type="entry name" value="GcvT/YgfZ/DmdA"/>
</dbReference>
<dbReference type="Proteomes" id="UP000590442">
    <property type="component" value="Unassembled WGS sequence"/>
</dbReference>
<comment type="caution">
    <text evidence="11">The sequence shown here is derived from an EMBL/GenBank/DDBJ whole genome shotgun (WGS) entry which is preliminary data.</text>
</comment>
<evidence type="ECO:0000256" key="3">
    <source>
        <dbReference type="ARBA" id="ARBA00022576"/>
    </source>
</evidence>
<dbReference type="Gene3D" id="2.40.30.110">
    <property type="entry name" value="Aminomethyltransferase beta-barrel domains"/>
    <property type="match status" value="1"/>
</dbReference>
<evidence type="ECO:0000256" key="8">
    <source>
        <dbReference type="PIRSR" id="PIRSR006487-1"/>
    </source>
</evidence>
<feature type="domain" description="Aminomethyltransferase C-terminal" evidence="10">
    <location>
        <begin position="281"/>
        <end position="360"/>
    </location>
</feature>
<dbReference type="EC" id="2.1.2.10" evidence="2 7"/>
<dbReference type="PIRSF" id="PIRSF006487">
    <property type="entry name" value="GcvT"/>
    <property type="match status" value="1"/>
</dbReference>
<dbReference type="InterPro" id="IPR013977">
    <property type="entry name" value="GcvT_C"/>
</dbReference>
<dbReference type="FunFam" id="4.10.1250.10:FF:000001">
    <property type="entry name" value="Aminomethyltransferase"/>
    <property type="match status" value="1"/>
</dbReference>
<dbReference type="InterPro" id="IPR029043">
    <property type="entry name" value="GcvT/YgfZ_C"/>
</dbReference>
<dbReference type="RefSeq" id="WP_167961206.1">
    <property type="nucleotide sequence ID" value="NZ_JAATJJ010000001.1"/>
</dbReference>
<proteinExistence type="inferred from homology"/>
<dbReference type="GO" id="GO:0005960">
    <property type="term" value="C:glycine cleavage complex"/>
    <property type="evidence" value="ECO:0007669"/>
    <property type="project" value="InterPro"/>
</dbReference>
<dbReference type="Gene3D" id="3.30.1360.120">
    <property type="entry name" value="Probable tRNA modification gtpase trme, domain 1"/>
    <property type="match status" value="1"/>
</dbReference>
<evidence type="ECO:0000256" key="5">
    <source>
        <dbReference type="ARBA" id="ARBA00031395"/>
    </source>
</evidence>
<evidence type="ECO:0000313" key="12">
    <source>
        <dbReference type="Proteomes" id="UP000590442"/>
    </source>
</evidence>
<evidence type="ECO:0000256" key="1">
    <source>
        <dbReference type="ARBA" id="ARBA00008609"/>
    </source>
</evidence>
<name>A0A846QVV9_9FLAO</name>
<dbReference type="AlphaFoldDB" id="A0A846QVV9"/>
<keyword evidence="4 7" id="KW-0808">Transferase</keyword>
<comment type="catalytic activity">
    <reaction evidence="6 7">
        <text>N(6)-[(R)-S(8)-aminomethyldihydrolipoyl]-L-lysyl-[protein] + (6S)-5,6,7,8-tetrahydrofolate = N(6)-[(R)-dihydrolipoyl]-L-lysyl-[protein] + (6R)-5,10-methylene-5,6,7,8-tetrahydrofolate + NH4(+)</text>
        <dbReference type="Rhea" id="RHEA:16945"/>
        <dbReference type="Rhea" id="RHEA-COMP:10475"/>
        <dbReference type="Rhea" id="RHEA-COMP:10492"/>
        <dbReference type="ChEBI" id="CHEBI:15636"/>
        <dbReference type="ChEBI" id="CHEBI:28938"/>
        <dbReference type="ChEBI" id="CHEBI:57453"/>
        <dbReference type="ChEBI" id="CHEBI:83100"/>
        <dbReference type="ChEBI" id="CHEBI:83143"/>
        <dbReference type="EC" id="2.1.2.10"/>
    </reaction>
</comment>
<dbReference type="InterPro" id="IPR027266">
    <property type="entry name" value="TrmE/GcvT-like"/>
</dbReference>
<dbReference type="FunFam" id="2.40.30.110:FF:000003">
    <property type="entry name" value="Aminomethyltransferase"/>
    <property type="match status" value="1"/>
</dbReference>
<evidence type="ECO:0000313" key="11">
    <source>
        <dbReference type="EMBL" id="NJB70423.1"/>
    </source>
</evidence>
<dbReference type="Pfam" id="PF01571">
    <property type="entry name" value="GCV_T"/>
    <property type="match status" value="1"/>
</dbReference>
<reference evidence="11 12" key="1">
    <citation type="submission" date="2020-03" db="EMBL/GenBank/DDBJ databases">
        <title>Genomic Encyclopedia of Type Strains, Phase IV (KMG-IV): sequencing the most valuable type-strain genomes for metagenomic binning, comparative biology and taxonomic classification.</title>
        <authorList>
            <person name="Goeker M."/>
        </authorList>
    </citation>
    <scope>NUCLEOTIDE SEQUENCE [LARGE SCALE GENOMIC DNA]</scope>
    <source>
        <strain evidence="11 12">DSM 29762</strain>
    </source>
</reference>
<protein>
    <recommendedName>
        <fullName evidence="2 7">Aminomethyltransferase</fullName>
        <ecNumber evidence="2 7">2.1.2.10</ecNumber>
    </recommendedName>
    <alternativeName>
        <fullName evidence="5 7">Glycine cleavage system T protein</fullName>
    </alternativeName>
</protein>
<comment type="function">
    <text evidence="7">The glycine cleavage system catalyzes the degradation of glycine.</text>
</comment>
<evidence type="ECO:0000256" key="7">
    <source>
        <dbReference type="HAMAP-Rule" id="MF_00259"/>
    </source>
</evidence>